<proteinExistence type="predicted"/>
<evidence type="ECO:0000313" key="2">
    <source>
        <dbReference type="EMBL" id="SHN75121.1"/>
    </source>
</evidence>
<dbReference type="OrthoDB" id="5732163at2"/>
<feature type="domain" description="SnoaL-like" evidence="1">
    <location>
        <begin position="23"/>
        <end position="129"/>
    </location>
</feature>
<gene>
    <name evidence="2" type="ORF">SAMN05443668_107223</name>
</gene>
<organism evidence="2 3">
    <name type="scientific">Cryptosporangium aurantiacum</name>
    <dbReference type="NCBI Taxonomy" id="134849"/>
    <lineage>
        <taxon>Bacteria</taxon>
        <taxon>Bacillati</taxon>
        <taxon>Actinomycetota</taxon>
        <taxon>Actinomycetes</taxon>
        <taxon>Cryptosporangiales</taxon>
        <taxon>Cryptosporangiaceae</taxon>
        <taxon>Cryptosporangium</taxon>
    </lineage>
</organism>
<evidence type="ECO:0000259" key="1">
    <source>
        <dbReference type="Pfam" id="PF12680"/>
    </source>
</evidence>
<accession>A0A1M7TWL7</accession>
<dbReference type="InterPro" id="IPR032710">
    <property type="entry name" value="NTF2-like_dom_sf"/>
</dbReference>
<name>A0A1M7TWL7_9ACTN</name>
<dbReference type="Proteomes" id="UP000184440">
    <property type="component" value="Unassembled WGS sequence"/>
</dbReference>
<dbReference type="STRING" id="134849.SAMN05443668_107223"/>
<evidence type="ECO:0000313" key="3">
    <source>
        <dbReference type="Proteomes" id="UP000184440"/>
    </source>
</evidence>
<reference evidence="2 3" key="1">
    <citation type="submission" date="2016-11" db="EMBL/GenBank/DDBJ databases">
        <authorList>
            <person name="Jaros S."/>
            <person name="Januszkiewicz K."/>
            <person name="Wedrychowicz H."/>
        </authorList>
    </citation>
    <scope>NUCLEOTIDE SEQUENCE [LARGE SCALE GENOMIC DNA]</scope>
    <source>
        <strain evidence="2 3">DSM 46144</strain>
    </source>
</reference>
<dbReference type="RefSeq" id="WP_073260019.1">
    <property type="nucleotide sequence ID" value="NZ_FRCS01000007.1"/>
</dbReference>
<keyword evidence="2" id="KW-0413">Isomerase</keyword>
<dbReference type="EMBL" id="FRCS01000007">
    <property type="protein sequence ID" value="SHN75121.1"/>
    <property type="molecule type" value="Genomic_DNA"/>
</dbReference>
<dbReference type="AlphaFoldDB" id="A0A1M7TWL7"/>
<sequence>MIESEFITWNAPDGENPARAASQRSYDAVGRKSKDEWLALFSEHAVLEDPVGPSFFDPEAKGHRGRDGIGAFWDLAIAPVKRFHFTIHDSFANGPHCANVATFSTELEDGTTADTQLVSVYRLDDDGRIEMMRAYWEVERTLASVRPPASTP</sequence>
<dbReference type="InterPro" id="IPR037401">
    <property type="entry name" value="SnoaL-like"/>
</dbReference>
<keyword evidence="3" id="KW-1185">Reference proteome</keyword>
<protein>
    <submittedName>
        <fullName evidence="2">Ketosteroid isomerase-related protein</fullName>
    </submittedName>
</protein>
<dbReference type="GO" id="GO:0016853">
    <property type="term" value="F:isomerase activity"/>
    <property type="evidence" value="ECO:0007669"/>
    <property type="project" value="UniProtKB-KW"/>
</dbReference>
<dbReference type="SUPFAM" id="SSF54427">
    <property type="entry name" value="NTF2-like"/>
    <property type="match status" value="1"/>
</dbReference>
<dbReference type="Pfam" id="PF12680">
    <property type="entry name" value="SnoaL_2"/>
    <property type="match status" value="1"/>
</dbReference>
<dbReference type="Gene3D" id="3.10.450.50">
    <property type="match status" value="1"/>
</dbReference>